<dbReference type="InterPro" id="IPR015813">
    <property type="entry name" value="Pyrv/PenolPyrv_kinase-like_dom"/>
</dbReference>
<dbReference type="Gene3D" id="3.20.20.60">
    <property type="entry name" value="Phosphoenolpyruvate-binding domains"/>
    <property type="match status" value="1"/>
</dbReference>
<dbReference type="HOGENOM" id="CLU_027389_0_1_10"/>
<dbReference type="EMBL" id="AMEP01000164">
    <property type="protein sequence ID" value="EKX96118.1"/>
    <property type="molecule type" value="Genomic_DNA"/>
</dbReference>
<evidence type="ECO:0000256" key="3">
    <source>
        <dbReference type="ARBA" id="ARBA00023235"/>
    </source>
</evidence>
<evidence type="ECO:0000256" key="4">
    <source>
        <dbReference type="ARBA" id="ARBA00024063"/>
    </source>
</evidence>
<evidence type="ECO:0000313" key="6">
    <source>
        <dbReference type="EMBL" id="EKX96118.1"/>
    </source>
</evidence>
<sequence>MNKVVYLGMVGDILHPGLINIITEATKLGDVMVGLYTDKAIAAYRRLPYMTYEQRKQVVENIKGVTQVVAQDDYSYIPNLLKYKPNYIIHGDDWKEGRDSELRDAVFKTMHEIGGEVVEIPYTKGINSSSLGKDIRGIGTTPDIRLKALRRLIAAKPIVRILETHDGLSGLIAENLEIENGPKINSFDGMWSSSLTDSTSKGKPDIEAVDLTTRMQDLTNILECTTKPIIYDGDTGGKPEHFAFAVRTLERNGISAVIIEDKVGLKKNSLFGTDAVQIQDSIEGFCHKIKIGKNAQVTDDFMVIARCESLIAGKSVDDALERCFSYVEAGADGIMIHSKNKTGEDIKQFCVKFRQKYTSIPIVVVPTTYNQIKEEELHSWGVNVVIYANHMLRAAYPAMLKCATTILENERSLETDSICMPIKEILELIPGTK</sequence>
<keyword evidence="2" id="KW-0548">Nucleotidyltransferase</keyword>
<name>L1MXT6_9BACT</name>
<organism evidence="6 7">
    <name type="scientific">Hoylesella saccharolytica F0055</name>
    <dbReference type="NCBI Taxonomy" id="1127699"/>
    <lineage>
        <taxon>Bacteria</taxon>
        <taxon>Pseudomonadati</taxon>
        <taxon>Bacteroidota</taxon>
        <taxon>Bacteroidia</taxon>
        <taxon>Bacteroidales</taxon>
        <taxon>Prevotellaceae</taxon>
        <taxon>Hoylesella</taxon>
    </lineage>
</organism>
<dbReference type="InterPro" id="IPR039556">
    <property type="entry name" value="ICL/PEPM"/>
</dbReference>
<dbReference type="InterPro" id="IPR012698">
    <property type="entry name" value="PEnolPyrv_PMutase_core"/>
</dbReference>
<proteinExistence type="predicted"/>
<dbReference type="STRING" id="1127699.HMPREF9151_02520"/>
<evidence type="ECO:0000256" key="1">
    <source>
        <dbReference type="ARBA" id="ARBA00022679"/>
    </source>
</evidence>
<accession>L1MXT6</accession>
<dbReference type="InterPro" id="IPR014729">
    <property type="entry name" value="Rossmann-like_a/b/a_fold"/>
</dbReference>
<keyword evidence="6" id="KW-0670">Pyruvate</keyword>
<comment type="caution">
    <text evidence="6">The sequence shown here is derived from an EMBL/GenBank/DDBJ whole genome shotgun (WGS) entry which is preliminary data.</text>
</comment>
<dbReference type="Pfam" id="PF01467">
    <property type="entry name" value="CTP_transf_like"/>
    <property type="match status" value="1"/>
</dbReference>
<evidence type="ECO:0000313" key="7">
    <source>
        <dbReference type="Proteomes" id="UP000010433"/>
    </source>
</evidence>
<dbReference type="InterPro" id="IPR004821">
    <property type="entry name" value="Cyt_trans-like"/>
</dbReference>
<dbReference type="PATRIC" id="fig|1127699.3.peg.2314"/>
<dbReference type="InterPro" id="IPR040442">
    <property type="entry name" value="Pyrv_kinase-like_dom_sf"/>
</dbReference>
<dbReference type="NCBIfam" id="TIGR00125">
    <property type="entry name" value="cyt_tran_rel"/>
    <property type="match status" value="1"/>
</dbReference>
<dbReference type="Gene3D" id="3.40.50.620">
    <property type="entry name" value="HUPs"/>
    <property type="match status" value="1"/>
</dbReference>
<dbReference type="GO" id="GO:0050188">
    <property type="term" value="F:phosphoenolpyruvate mutase activity"/>
    <property type="evidence" value="ECO:0007669"/>
    <property type="project" value="UniProtKB-EC"/>
</dbReference>
<dbReference type="Pfam" id="PF13714">
    <property type="entry name" value="PEP_mutase"/>
    <property type="match status" value="1"/>
</dbReference>
<dbReference type="CDD" id="cd00377">
    <property type="entry name" value="ICL_PEPM"/>
    <property type="match status" value="1"/>
</dbReference>
<keyword evidence="7" id="KW-1185">Reference proteome</keyword>
<keyword evidence="3" id="KW-0413">Isomerase</keyword>
<feature type="domain" description="Cytidyltransferase-like" evidence="5">
    <location>
        <begin position="12"/>
        <end position="104"/>
    </location>
</feature>
<dbReference type="RefSeq" id="WP_009161380.1">
    <property type="nucleotide sequence ID" value="NZ_KB290963.1"/>
</dbReference>
<dbReference type="AlphaFoldDB" id="L1MXT6"/>
<protein>
    <recommendedName>
        <fullName evidence="4">phosphoenolpyruvate mutase</fullName>
        <ecNumber evidence="4">5.4.2.9</ecNumber>
    </recommendedName>
</protein>
<dbReference type="GO" id="GO:0016779">
    <property type="term" value="F:nucleotidyltransferase activity"/>
    <property type="evidence" value="ECO:0007669"/>
    <property type="project" value="UniProtKB-KW"/>
</dbReference>
<dbReference type="Proteomes" id="UP000010433">
    <property type="component" value="Unassembled WGS sequence"/>
</dbReference>
<dbReference type="PANTHER" id="PTHR43793:SF1">
    <property type="entry name" value="FAD SYNTHASE"/>
    <property type="match status" value="1"/>
</dbReference>
<evidence type="ECO:0000256" key="2">
    <source>
        <dbReference type="ARBA" id="ARBA00022695"/>
    </source>
</evidence>
<reference evidence="6 7" key="1">
    <citation type="submission" date="2012-05" db="EMBL/GenBank/DDBJ databases">
        <authorList>
            <person name="Weinstock G."/>
            <person name="Sodergren E."/>
            <person name="Lobos E.A."/>
            <person name="Fulton L."/>
            <person name="Fulton R."/>
            <person name="Courtney L."/>
            <person name="Fronick C."/>
            <person name="O'Laughlin M."/>
            <person name="Godfrey J."/>
            <person name="Wilson R.M."/>
            <person name="Miner T."/>
            <person name="Farmer C."/>
            <person name="Delehaunty K."/>
            <person name="Cordes M."/>
            <person name="Minx P."/>
            <person name="Tomlinson C."/>
            <person name="Chen J."/>
            <person name="Wollam A."/>
            <person name="Pepin K.H."/>
            <person name="Bhonagiri V."/>
            <person name="Zhang X."/>
            <person name="Suruliraj S."/>
            <person name="Warren W."/>
            <person name="Mitreva M."/>
            <person name="Mardis E.R."/>
            <person name="Wilson R.K."/>
        </authorList>
    </citation>
    <scope>NUCLEOTIDE SEQUENCE [LARGE SCALE GENOMIC DNA]</scope>
    <source>
        <strain evidence="6 7">F0055</strain>
    </source>
</reference>
<dbReference type="OrthoDB" id="9795543at2"/>
<dbReference type="EC" id="5.4.2.9" evidence="4"/>
<evidence type="ECO:0000259" key="5">
    <source>
        <dbReference type="Pfam" id="PF01467"/>
    </source>
</evidence>
<dbReference type="SUPFAM" id="SSF51621">
    <property type="entry name" value="Phosphoenolpyruvate/pyruvate domain"/>
    <property type="match status" value="1"/>
</dbReference>
<dbReference type="SUPFAM" id="SSF52374">
    <property type="entry name" value="Nucleotidylyl transferase"/>
    <property type="match status" value="1"/>
</dbReference>
<keyword evidence="1" id="KW-0808">Transferase</keyword>
<dbReference type="PANTHER" id="PTHR43793">
    <property type="entry name" value="FAD SYNTHASE"/>
    <property type="match status" value="1"/>
</dbReference>
<dbReference type="NCBIfam" id="TIGR02320">
    <property type="entry name" value="PEP_mutase"/>
    <property type="match status" value="1"/>
</dbReference>
<dbReference type="InterPro" id="IPR050385">
    <property type="entry name" value="Archaeal_FAD_synthase"/>
</dbReference>
<gene>
    <name evidence="6" type="ORF">HMPREF9151_02520</name>
</gene>